<proteinExistence type="predicted"/>
<accession>A0A6M3IKX7</accession>
<protein>
    <submittedName>
        <fullName evidence="1">Uncharacterized protein</fullName>
    </submittedName>
</protein>
<gene>
    <name evidence="2" type="ORF">MM415A00925_0008</name>
    <name evidence="1" type="ORF">MM415B01491_0023</name>
</gene>
<dbReference type="EMBL" id="MT142373">
    <property type="protein sequence ID" value="QJA79232.1"/>
    <property type="molecule type" value="Genomic_DNA"/>
</dbReference>
<dbReference type="EMBL" id="MT141311">
    <property type="protein sequence ID" value="QJA58176.1"/>
    <property type="molecule type" value="Genomic_DNA"/>
</dbReference>
<evidence type="ECO:0000313" key="1">
    <source>
        <dbReference type="EMBL" id="QJA58176.1"/>
    </source>
</evidence>
<evidence type="ECO:0000313" key="2">
    <source>
        <dbReference type="EMBL" id="QJA79232.1"/>
    </source>
</evidence>
<dbReference type="AlphaFoldDB" id="A0A6M3IKX7"/>
<name>A0A6M3IKX7_9ZZZZ</name>
<sequence>MAAGIVKGVSELGLTPTLHAILVHKKDQIGMRDTIMGMSNKVFASLVKGSDCTLKGLFVHDLGYDYTDREMIRTGFPCNEYYDRKAYKFIHDNIHKLKKPILFWNIGA</sequence>
<reference evidence="1" key="1">
    <citation type="submission" date="2020-03" db="EMBL/GenBank/DDBJ databases">
        <title>The deep terrestrial virosphere.</title>
        <authorList>
            <person name="Holmfeldt K."/>
            <person name="Nilsson E."/>
            <person name="Simone D."/>
            <person name="Lopez-Fernandez M."/>
            <person name="Wu X."/>
            <person name="de Brujin I."/>
            <person name="Lundin D."/>
            <person name="Andersson A."/>
            <person name="Bertilsson S."/>
            <person name="Dopson M."/>
        </authorList>
    </citation>
    <scope>NUCLEOTIDE SEQUENCE</scope>
    <source>
        <strain evidence="2">MM415A00925</strain>
        <strain evidence="1">MM415B01491</strain>
    </source>
</reference>
<organism evidence="1">
    <name type="scientific">viral metagenome</name>
    <dbReference type="NCBI Taxonomy" id="1070528"/>
    <lineage>
        <taxon>unclassified sequences</taxon>
        <taxon>metagenomes</taxon>
        <taxon>organismal metagenomes</taxon>
    </lineage>
</organism>